<keyword evidence="3" id="KW-1185">Reference proteome</keyword>
<protein>
    <submittedName>
        <fullName evidence="2">DUF4442 domain-containing protein</fullName>
    </submittedName>
</protein>
<accession>A0A5C6RJU7</accession>
<keyword evidence="1" id="KW-1133">Transmembrane helix</keyword>
<comment type="caution">
    <text evidence="2">The sequence shown here is derived from an EMBL/GenBank/DDBJ whole genome shotgun (WGS) entry which is preliminary data.</text>
</comment>
<gene>
    <name evidence="2" type="ORF">FRY97_18330</name>
</gene>
<keyword evidence="1" id="KW-0472">Membrane</keyword>
<dbReference type="Gene3D" id="3.10.129.10">
    <property type="entry name" value="Hotdog Thioesterase"/>
    <property type="match status" value="1"/>
</dbReference>
<dbReference type="InterPro" id="IPR027961">
    <property type="entry name" value="DUF4442"/>
</dbReference>
<sequence length="155" mass="17265">MANFKAPWKMRLFFLQRLPSCLFWGVRIESCTASACAVSLPYRWATQNPFRSIYFAALAGAAELSTGALAMLALSGQPPASMLITKVEAHFIKKADTRTTFTCEDGAALRTAVQQALQNEEGQEFTAISTGRNIHGEAVCTVRLTWSFRKRRKKR</sequence>
<feature type="transmembrane region" description="Helical" evidence="1">
    <location>
        <begin position="52"/>
        <end position="74"/>
    </location>
</feature>
<dbReference type="InterPro" id="IPR029069">
    <property type="entry name" value="HotDog_dom_sf"/>
</dbReference>
<dbReference type="EMBL" id="VOOR01000052">
    <property type="protein sequence ID" value="TXB61602.1"/>
    <property type="molecule type" value="Genomic_DNA"/>
</dbReference>
<evidence type="ECO:0000256" key="1">
    <source>
        <dbReference type="SAM" id="Phobius"/>
    </source>
</evidence>
<dbReference type="Proteomes" id="UP000321580">
    <property type="component" value="Unassembled WGS sequence"/>
</dbReference>
<proteinExistence type="predicted"/>
<keyword evidence="1" id="KW-0812">Transmembrane</keyword>
<dbReference type="AlphaFoldDB" id="A0A5C6RJU7"/>
<reference evidence="2 3" key="1">
    <citation type="submission" date="2019-08" db="EMBL/GenBank/DDBJ databases">
        <title>Genome of Phaeodactylibacter luteus.</title>
        <authorList>
            <person name="Bowman J.P."/>
        </authorList>
    </citation>
    <scope>NUCLEOTIDE SEQUENCE [LARGE SCALE GENOMIC DNA]</scope>
    <source>
        <strain evidence="2 3">KCTC 42180</strain>
    </source>
</reference>
<evidence type="ECO:0000313" key="2">
    <source>
        <dbReference type="EMBL" id="TXB61602.1"/>
    </source>
</evidence>
<dbReference type="SUPFAM" id="SSF54637">
    <property type="entry name" value="Thioesterase/thiol ester dehydrase-isomerase"/>
    <property type="match status" value="1"/>
</dbReference>
<organism evidence="2 3">
    <name type="scientific">Phaeodactylibacter luteus</name>
    <dbReference type="NCBI Taxonomy" id="1564516"/>
    <lineage>
        <taxon>Bacteria</taxon>
        <taxon>Pseudomonadati</taxon>
        <taxon>Bacteroidota</taxon>
        <taxon>Saprospiria</taxon>
        <taxon>Saprospirales</taxon>
        <taxon>Haliscomenobacteraceae</taxon>
        <taxon>Phaeodactylibacter</taxon>
    </lineage>
</organism>
<dbReference type="Pfam" id="PF14539">
    <property type="entry name" value="DUF4442"/>
    <property type="match status" value="1"/>
</dbReference>
<dbReference type="OrthoDB" id="9153186at2"/>
<name>A0A5C6RJU7_9BACT</name>
<evidence type="ECO:0000313" key="3">
    <source>
        <dbReference type="Proteomes" id="UP000321580"/>
    </source>
</evidence>